<feature type="region of interest" description="Disordered" evidence="1">
    <location>
        <begin position="56"/>
        <end position="173"/>
    </location>
</feature>
<organism evidence="2 3">
    <name type="scientific">Panicum hallii var. hallii</name>
    <dbReference type="NCBI Taxonomy" id="1504633"/>
    <lineage>
        <taxon>Eukaryota</taxon>
        <taxon>Viridiplantae</taxon>
        <taxon>Streptophyta</taxon>
        <taxon>Embryophyta</taxon>
        <taxon>Tracheophyta</taxon>
        <taxon>Spermatophyta</taxon>
        <taxon>Magnoliopsida</taxon>
        <taxon>Liliopsida</taxon>
        <taxon>Poales</taxon>
        <taxon>Poaceae</taxon>
        <taxon>PACMAD clade</taxon>
        <taxon>Panicoideae</taxon>
        <taxon>Panicodae</taxon>
        <taxon>Paniceae</taxon>
        <taxon>Panicinae</taxon>
        <taxon>Panicum</taxon>
        <taxon>Panicum sect. Panicum</taxon>
    </lineage>
</organism>
<evidence type="ECO:0000313" key="3">
    <source>
        <dbReference type="Proteomes" id="UP000244336"/>
    </source>
</evidence>
<dbReference type="EMBL" id="CM009750">
    <property type="protein sequence ID" value="PUZ70274.1"/>
    <property type="molecule type" value="Genomic_DNA"/>
</dbReference>
<evidence type="ECO:0000313" key="2">
    <source>
        <dbReference type="EMBL" id="PUZ70274.1"/>
    </source>
</evidence>
<feature type="compositionally biased region" description="Basic and acidic residues" evidence="1">
    <location>
        <begin position="116"/>
        <end position="125"/>
    </location>
</feature>
<keyword evidence="3" id="KW-1185">Reference proteome</keyword>
<dbReference type="Gramene" id="PUZ70274">
    <property type="protein sequence ID" value="PUZ70274"/>
    <property type="gene ID" value="GQ55_2G214300"/>
</dbReference>
<proteinExistence type="predicted"/>
<dbReference type="AlphaFoldDB" id="A0A2T7ER31"/>
<reference evidence="2 3" key="1">
    <citation type="submission" date="2018-04" db="EMBL/GenBank/DDBJ databases">
        <title>WGS assembly of Panicum hallii var. hallii HAL2.</title>
        <authorList>
            <person name="Lovell J."/>
            <person name="Jenkins J."/>
            <person name="Lowry D."/>
            <person name="Mamidi S."/>
            <person name="Sreedasyam A."/>
            <person name="Weng X."/>
            <person name="Barry K."/>
            <person name="Bonette J."/>
            <person name="Campitelli B."/>
            <person name="Daum C."/>
            <person name="Gordon S."/>
            <person name="Gould B."/>
            <person name="Lipzen A."/>
            <person name="MacQueen A."/>
            <person name="Palacio-Mejia J."/>
            <person name="Plott C."/>
            <person name="Shakirov E."/>
            <person name="Shu S."/>
            <person name="Yoshinaga Y."/>
            <person name="Zane M."/>
            <person name="Rokhsar D."/>
            <person name="Grimwood J."/>
            <person name="Schmutz J."/>
            <person name="Juenger T."/>
        </authorList>
    </citation>
    <scope>NUCLEOTIDE SEQUENCE [LARGE SCALE GENOMIC DNA]</scope>
    <source>
        <strain evidence="3">cv. HAL2</strain>
    </source>
</reference>
<accession>A0A2T7ER31</accession>
<evidence type="ECO:0000256" key="1">
    <source>
        <dbReference type="SAM" id="MobiDB-lite"/>
    </source>
</evidence>
<feature type="compositionally biased region" description="Pro residues" evidence="1">
    <location>
        <begin position="61"/>
        <end position="79"/>
    </location>
</feature>
<dbReference type="Proteomes" id="UP000244336">
    <property type="component" value="Chromosome 2"/>
</dbReference>
<dbReference type="STRING" id="1504633.A0A2T7ER31"/>
<sequence length="173" mass="18926">MSGCPSFIVQCDFGFCCGCDSDTECQPPPLPPPPPQPSYTEVITVVNAPMLPAHPHIPYNQLPPPLAEPHQPPEAPTPPTMAYDKPTLPQTIPRQCVPFADEVYNSPLPVPRQPKPPKEPSKRYETPALSMVPTQAPAPAANVDPPALHQGPLEPSRDPILSMEYYSQEQHQE</sequence>
<gene>
    <name evidence="2" type="ORF">GQ55_2G214300</name>
</gene>
<feature type="compositionally biased region" description="Low complexity" evidence="1">
    <location>
        <begin position="137"/>
        <end position="147"/>
    </location>
</feature>
<protein>
    <submittedName>
        <fullName evidence="2">Uncharacterized protein</fullName>
    </submittedName>
</protein>
<name>A0A2T7ER31_9POAL</name>